<gene>
    <name evidence="1" type="ORF">UFOVP83_40</name>
</gene>
<sequence length="42" mass="4744">MGTTTEYEFRIGAFSPKTMPMSRLAEYLAVLAELIGEKDYVL</sequence>
<protein>
    <submittedName>
        <fullName evidence="1">Uncharacterized protein</fullName>
    </submittedName>
</protein>
<reference evidence="1" key="1">
    <citation type="submission" date="2020-05" db="EMBL/GenBank/DDBJ databases">
        <authorList>
            <person name="Chiriac C."/>
            <person name="Salcher M."/>
            <person name="Ghai R."/>
            <person name="Kavagutti S V."/>
        </authorList>
    </citation>
    <scope>NUCLEOTIDE SEQUENCE</scope>
</reference>
<organism evidence="1">
    <name type="scientific">uncultured Caudovirales phage</name>
    <dbReference type="NCBI Taxonomy" id="2100421"/>
    <lineage>
        <taxon>Viruses</taxon>
        <taxon>Duplodnaviria</taxon>
        <taxon>Heunggongvirae</taxon>
        <taxon>Uroviricota</taxon>
        <taxon>Caudoviricetes</taxon>
        <taxon>Peduoviridae</taxon>
        <taxon>Maltschvirus</taxon>
        <taxon>Maltschvirus maltsch</taxon>
    </lineage>
</organism>
<dbReference type="EMBL" id="LR797826">
    <property type="protein sequence ID" value="CAB4242229.1"/>
    <property type="molecule type" value="Genomic_DNA"/>
</dbReference>
<evidence type="ECO:0000313" key="1">
    <source>
        <dbReference type="EMBL" id="CAB4242229.1"/>
    </source>
</evidence>
<name>A0A6J5TER2_9CAUD</name>
<proteinExistence type="predicted"/>
<accession>A0A6J5TER2</accession>